<dbReference type="GO" id="GO:0003824">
    <property type="term" value="F:catalytic activity"/>
    <property type="evidence" value="ECO:0007669"/>
    <property type="project" value="InterPro"/>
</dbReference>
<dbReference type="Proteomes" id="UP000036780">
    <property type="component" value="Unassembled WGS sequence"/>
</dbReference>
<sequence>MDEKQIKELLSKLISYKESKKNVLLIFTGADHYSKEVEELFIHYQDKCNYLLIFSDACKSNFDTDTWKSMGSEIADFTQFRKIIDQIDMVLLPFLTRNSLAKIALGIADTLSLLATQHSILSGKNIIAFENSWDVNNEIGKIQGLNKNATYITMLNQYKKQLTEFGVISVPLSEAKQKIDQKLFNLIEEQETNQLRDKYVVKEAMNKNVLTLKDVIDNPSIDISSEVKMTDLARDYLRDKRKES</sequence>
<feature type="domain" description="Flavoprotein" evidence="1">
    <location>
        <begin position="21"/>
        <end position="129"/>
    </location>
</feature>
<name>A0A0L0QJU4_VIRPA</name>
<dbReference type="SUPFAM" id="SSF52507">
    <property type="entry name" value="Homo-oligomeric flavin-containing Cys decarboxylases, HFCD"/>
    <property type="match status" value="1"/>
</dbReference>
<keyword evidence="3" id="KW-1185">Reference proteome</keyword>
<comment type="caution">
    <text evidence="2">The sequence shown here is derived from an EMBL/GenBank/DDBJ whole genome shotgun (WGS) entry which is preliminary data.</text>
</comment>
<gene>
    <name evidence="2" type="ORF">AFK71_10035</name>
</gene>
<reference evidence="3" key="1">
    <citation type="submission" date="2015-07" db="EMBL/GenBank/DDBJ databases">
        <title>Fjat-10053 dsm26.</title>
        <authorList>
            <person name="Liu B."/>
            <person name="Wang J."/>
            <person name="Zhu Y."/>
            <person name="Liu G."/>
            <person name="Chen Q."/>
            <person name="Chen Z."/>
            <person name="Lan J."/>
            <person name="Che J."/>
            <person name="Ge C."/>
            <person name="Shi H."/>
            <person name="Pan Z."/>
            <person name="Liu X."/>
        </authorList>
    </citation>
    <scope>NUCLEOTIDE SEQUENCE [LARGE SCALE GENOMIC DNA]</scope>
    <source>
        <strain evidence="3">DSM 26</strain>
    </source>
</reference>
<dbReference type="RefSeq" id="WP_050351409.1">
    <property type="nucleotide sequence ID" value="NZ_CP073011.1"/>
</dbReference>
<dbReference type="Pfam" id="PF02441">
    <property type="entry name" value="Flavoprotein"/>
    <property type="match status" value="1"/>
</dbReference>
<dbReference type="GeneID" id="66871897"/>
<dbReference type="AlphaFoldDB" id="A0A0L0QJU4"/>
<dbReference type="PATRIC" id="fig|1473.5.peg.504"/>
<organism evidence="2 3">
    <name type="scientific">Virgibacillus pantothenticus</name>
    <dbReference type="NCBI Taxonomy" id="1473"/>
    <lineage>
        <taxon>Bacteria</taxon>
        <taxon>Bacillati</taxon>
        <taxon>Bacillota</taxon>
        <taxon>Bacilli</taxon>
        <taxon>Bacillales</taxon>
        <taxon>Bacillaceae</taxon>
        <taxon>Virgibacillus</taxon>
    </lineage>
</organism>
<dbReference type="InterPro" id="IPR036551">
    <property type="entry name" value="Flavin_trans-like"/>
</dbReference>
<dbReference type="Gene3D" id="3.40.50.1950">
    <property type="entry name" value="Flavin prenyltransferase-like"/>
    <property type="match status" value="1"/>
</dbReference>
<protein>
    <recommendedName>
        <fullName evidence="1">Flavoprotein domain-containing protein</fullName>
    </recommendedName>
</protein>
<evidence type="ECO:0000259" key="1">
    <source>
        <dbReference type="Pfam" id="PF02441"/>
    </source>
</evidence>
<dbReference type="EMBL" id="LGTO01000007">
    <property type="protein sequence ID" value="KNE18915.1"/>
    <property type="molecule type" value="Genomic_DNA"/>
</dbReference>
<accession>A0A0L0QJU4</accession>
<evidence type="ECO:0000313" key="2">
    <source>
        <dbReference type="EMBL" id="KNE18915.1"/>
    </source>
</evidence>
<evidence type="ECO:0000313" key="3">
    <source>
        <dbReference type="Proteomes" id="UP000036780"/>
    </source>
</evidence>
<proteinExistence type="predicted"/>
<dbReference type="InterPro" id="IPR003382">
    <property type="entry name" value="Flavoprotein"/>
</dbReference>